<protein>
    <submittedName>
        <fullName evidence="1">Uncharacterized protein</fullName>
    </submittedName>
</protein>
<accession>A0ABD1RIK5</accession>
<comment type="caution">
    <text evidence="1">The sequence shown here is derived from an EMBL/GenBank/DDBJ whole genome shotgun (WGS) entry which is preliminary data.</text>
</comment>
<name>A0ABD1RIK5_9LAMI</name>
<dbReference type="Proteomes" id="UP001604277">
    <property type="component" value="Unassembled WGS sequence"/>
</dbReference>
<gene>
    <name evidence="1" type="ORF">Fot_41480</name>
</gene>
<sequence length="133" mass="14746">MAVVVHSHKRTRDWALGLGSCHLVHFGWLWGANRVGYALGVPKKDSRWCPHGHGAVVKQEGSLRSIECSNLCGSKKKKSTGRRTVECPAQVYTTYDRIQIYMGGKPGGRPLLLRISQAKLGYLSQKKKNWTGG</sequence>
<dbReference type="AlphaFoldDB" id="A0ABD1RIK5"/>
<reference evidence="2" key="1">
    <citation type="submission" date="2024-07" db="EMBL/GenBank/DDBJ databases">
        <title>Two chromosome-level genome assemblies of Korean endemic species Abeliophyllum distichum and Forsythia ovata (Oleaceae).</title>
        <authorList>
            <person name="Jang H."/>
        </authorList>
    </citation>
    <scope>NUCLEOTIDE SEQUENCE [LARGE SCALE GENOMIC DNA]</scope>
</reference>
<evidence type="ECO:0000313" key="1">
    <source>
        <dbReference type="EMBL" id="KAL2488188.1"/>
    </source>
</evidence>
<organism evidence="1 2">
    <name type="scientific">Forsythia ovata</name>
    <dbReference type="NCBI Taxonomy" id="205694"/>
    <lineage>
        <taxon>Eukaryota</taxon>
        <taxon>Viridiplantae</taxon>
        <taxon>Streptophyta</taxon>
        <taxon>Embryophyta</taxon>
        <taxon>Tracheophyta</taxon>
        <taxon>Spermatophyta</taxon>
        <taxon>Magnoliopsida</taxon>
        <taxon>eudicotyledons</taxon>
        <taxon>Gunneridae</taxon>
        <taxon>Pentapetalae</taxon>
        <taxon>asterids</taxon>
        <taxon>lamiids</taxon>
        <taxon>Lamiales</taxon>
        <taxon>Oleaceae</taxon>
        <taxon>Forsythieae</taxon>
        <taxon>Forsythia</taxon>
    </lineage>
</organism>
<dbReference type="EMBL" id="JBFOLJ010000012">
    <property type="protein sequence ID" value="KAL2488188.1"/>
    <property type="molecule type" value="Genomic_DNA"/>
</dbReference>
<keyword evidence="2" id="KW-1185">Reference proteome</keyword>
<proteinExistence type="predicted"/>
<evidence type="ECO:0000313" key="2">
    <source>
        <dbReference type="Proteomes" id="UP001604277"/>
    </source>
</evidence>